<organism evidence="3 4">
    <name type="scientific">Candidatus Methylomirabilis lanthanidiphila</name>
    <dbReference type="NCBI Taxonomy" id="2211376"/>
    <lineage>
        <taxon>Bacteria</taxon>
        <taxon>Candidatus Methylomirabilota</taxon>
        <taxon>Candidatus Methylomirabilia</taxon>
        <taxon>Candidatus Methylomirabilales</taxon>
        <taxon>Candidatus Methylomirabilaceae</taxon>
        <taxon>Candidatus Methylomirabilis</taxon>
    </lineage>
</organism>
<accession>A0A564ZLJ0</accession>
<dbReference type="InterPro" id="IPR008972">
    <property type="entry name" value="Cupredoxin"/>
</dbReference>
<name>A0A564ZLJ0_9BACT</name>
<proteinExistence type="predicted"/>
<dbReference type="AlphaFoldDB" id="A0A564ZLJ0"/>
<dbReference type="CDD" id="cd13868">
    <property type="entry name" value="CuRO_2_CotA_like"/>
    <property type="match status" value="1"/>
</dbReference>
<dbReference type="Gene3D" id="2.60.40.420">
    <property type="entry name" value="Cupredoxins - blue copper proteins"/>
    <property type="match status" value="3"/>
</dbReference>
<dbReference type="PANTHER" id="PTHR48267:SF1">
    <property type="entry name" value="BILIRUBIN OXIDASE"/>
    <property type="match status" value="1"/>
</dbReference>
<dbReference type="SUPFAM" id="SSF49503">
    <property type="entry name" value="Cupredoxins"/>
    <property type="match status" value="3"/>
</dbReference>
<feature type="domain" description="Plastocyanin-like" evidence="2">
    <location>
        <begin position="609"/>
        <end position="721"/>
    </location>
</feature>
<evidence type="ECO:0000259" key="2">
    <source>
        <dbReference type="Pfam" id="PF07731"/>
    </source>
</evidence>
<sequence length="793" mass="85273">MNEMSIKDHLLVRGQRIGLVLLVMLLAALGTAFPVSAAKSPQLPLDAGTIPQFAQPLPLLSIGGDGTSGIATFGGIGPTEIHICEFDAKVLPSGTPGVTANTRSWGYVYGTTCPAPSDPTYTRDSFIGPVLVAIRDMGTQLKLVNDLPSAHDTGVLAYKYSVDQTVHWADPLNAEADDCHHAALMGEIPAFGSDCSKNYAEVSSPLNPTIPAALHLHGGLVPPELDGGPDAWVTSTGIKGHGYYTSPSPDPIPSNGFVYNYPNRQEASALIFHDHVLGNLRLNLYAGIASAYVIEDPAIIRTDATGVWVSTAIAPLASCESASKKCLPKNLPGSAEIVPIVIQDRIFDTNGQLLWPADSIRGVQLSPNPEHPYWVPDFFGDTIVVNGKAWPYLDVQPKRYRFLFINASHSRIYDLKLGVPMWIIATDGGYLDKPVKVDHLPITSGERYEVIIDFAGKAGQNLILANTAAAPYPDGTSPNPATLGRVMQFRIQTPGTPVVDASYDPASGTPLRPEKNELVRLVKPKKGKLAVKKKQVAATRQLVFNDVNGPAQNAVNPVTGELTAYPGGRLEILSNNTKWSGESSRTYGDFTPVPLGGVTNYYSEFNGEGTIEVVEFVNLTSVSHAQHLHGTTFQVLNRQNLNKGAYVAAYNTAFPGGSFIAGFGPPLNYNPSDASGRKYGGNPDVKPFLQGSVIPPRPEEAGWKDTVIVLPDQVTRVAVRYAPTDIPVKAKAEELYFPFDPSGGSVGGERYGFVDHCHMTEHEDNEMMRPSLINLNPSAPVPGDRLLKKGVDY</sequence>
<dbReference type="GO" id="GO:0016491">
    <property type="term" value="F:oxidoreductase activity"/>
    <property type="evidence" value="ECO:0007669"/>
    <property type="project" value="InterPro"/>
</dbReference>
<dbReference type="InterPro" id="IPR011706">
    <property type="entry name" value="Cu-oxidase_C"/>
</dbReference>
<protein>
    <submittedName>
        <fullName evidence="3">Bilirubin oxidase</fullName>
    </submittedName>
</protein>
<dbReference type="PANTHER" id="PTHR48267">
    <property type="entry name" value="CUPREDOXIN SUPERFAMILY PROTEIN"/>
    <property type="match status" value="1"/>
</dbReference>
<dbReference type="EMBL" id="CABIKM010000045">
    <property type="protein sequence ID" value="VUZ86184.1"/>
    <property type="molecule type" value="Genomic_DNA"/>
</dbReference>
<dbReference type="InterPro" id="IPR001117">
    <property type="entry name" value="Cu-oxidase_2nd"/>
</dbReference>
<dbReference type="Proteomes" id="UP000334340">
    <property type="component" value="Unassembled WGS sequence"/>
</dbReference>
<evidence type="ECO:0000313" key="4">
    <source>
        <dbReference type="Proteomes" id="UP000334340"/>
    </source>
</evidence>
<dbReference type="GO" id="GO:0005507">
    <property type="term" value="F:copper ion binding"/>
    <property type="evidence" value="ECO:0007669"/>
    <property type="project" value="InterPro"/>
</dbReference>
<feature type="domain" description="Plastocyanin-like" evidence="1">
    <location>
        <begin position="381"/>
        <end position="466"/>
    </location>
</feature>
<keyword evidence="4" id="KW-1185">Reference proteome</keyword>
<reference evidence="3 4" key="1">
    <citation type="submission" date="2019-07" db="EMBL/GenBank/DDBJ databases">
        <authorList>
            <person name="Cremers G."/>
        </authorList>
    </citation>
    <scope>NUCLEOTIDE SEQUENCE [LARGE SCALE GENOMIC DNA]</scope>
</reference>
<evidence type="ECO:0000313" key="3">
    <source>
        <dbReference type="EMBL" id="VUZ86184.1"/>
    </source>
</evidence>
<evidence type="ECO:0000259" key="1">
    <source>
        <dbReference type="Pfam" id="PF00394"/>
    </source>
</evidence>
<dbReference type="InterPro" id="IPR045087">
    <property type="entry name" value="Cu-oxidase_fam"/>
</dbReference>
<dbReference type="Pfam" id="PF07731">
    <property type="entry name" value="Cu-oxidase_2"/>
    <property type="match status" value="1"/>
</dbReference>
<gene>
    <name evidence="3" type="ORF">MELA_02581</name>
</gene>
<dbReference type="Pfam" id="PF00394">
    <property type="entry name" value="Cu-oxidase"/>
    <property type="match status" value="1"/>
</dbReference>